<feature type="transmembrane region" description="Helical" evidence="1">
    <location>
        <begin position="85"/>
        <end position="106"/>
    </location>
</feature>
<name>A0ABW8HRT2_9BACL</name>
<comment type="caution">
    <text evidence="2">The sequence shown here is derived from an EMBL/GenBank/DDBJ whole genome shotgun (WGS) entry which is preliminary data.</text>
</comment>
<dbReference type="EMBL" id="JBIYSL010000002">
    <property type="protein sequence ID" value="MFK0522376.1"/>
    <property type="molecule type" value="Genomic_DNA"/>
</dbReference>
<sequence>MDRYPNDIETAAVMVPFSNQFLTVFLILWAFYLFAGLPLMAVLDRFLKRKSGIWKSVVYFLVGTVVGIVAMLLQVKGPHSESIMIALLFGVGALVFLMFNSLLGYFRKIWLNSRYQ</sequence>
<feature type="transmembrane region" description="Helical" evidence="1">
    <location>
        <begin position="53"/>
        <end position="73"/>
    </location>
</feature>
<reference evidence="2 3" key="1">
    <citation type="submission" date="2024-11" db="EMBL/GenBank/DDBJ databases">
        <title>Identification and Characterization of a Novel Fosfomycin Bacillithiol Transferase FosB8 in Paenibacillus illinoisensis.</title>
        <authorList>
            <person name="Lu W."/>
        </authorList>
    </citation>
    <scope>NUCLEOTIDE SEQUENCE [LARGE SCALE GENOMIC DNA]</scope>
    <source>
        <strain evidence="2 3">WP77</strain>
    </source>
</reference>
<dbReference type="RefSeq" id="WP_402873897.1">
    <property type="nucleotide sequence ID" value="NZ_JBIYSL010000002.1"/>
</dbReference>
<keyword evidence="3" id="KW-1185">Reference proteome</keyword>
<dbReference type="Proteomes" id="UP001618531">
    <property type="component" value="Unassembled WGS sequence"/>
</dbReference>
<protein>
    <submittedName>
        <fullName evidence="2">Uncharacterized protein</fullName>
    </submittedName>
</protein>
<accession>A0ABW8HRT2</accession>
<keyword evidence="1" id="KW-0812">Transmembrane</keyword>
<proteinExistence type="predicted"/>
<evidence type="ECO:0000256" key="1">
    <source>
        <dbReference type="SAM" id="Phobius"/>
    </source>
</evidence>
<organism evidence="2 3">
    <name type="scientific">Paenibacillus illinoisensis</name>
    <dbReference type="NCBI Taxonomy" id="59845"/>
    <lineage>
        <taxon>Bacteria</taxon>
        <taxon>Bacillati</taxon>
        <taxon>Bacillota</taxon>
        <taxon>Bacilli</taxon>
        <taxon>Bacillales</taxon>
        <taxon>Paenibacillaceae</taxon>
        <taxon>Paenibacillus</taxon>
    </lineage>
</organism>
<keyword evidence="1" id="KW-1133">Transmembrane helix</keyword>
<evidence type="ECO:0000313" key="3">
    <source>
        <dbReference type="Proteomes" id="UP001618531"/>
    </source>
</evidence>
<gene>
    <name evidence="2" type="ORF">ACINKY_09220</name>
</gene>
<keyword evidence="1" id="KW-0472">Membrane</keyword>
<evidence type="ECO:0000313" key="2">
    <source>
        <dbReference type="EMBL" id="MFK0522376.1"/>
    </source>
</evidence>
<feature type="transmembrane region" description="Helical" evidence="1">
    <location>
        <begin position="20"/>
        <end position="41"/>
    </location>
</feature>